<evidence type="ECO:0000313" key="3">
    <source>
        <dbReference type="Proteomes" id="UP000005408"/>
    </source>
</evidence>
<proteinExistence type="predicted"/>
<protein>
    <submittedName>
        <fullName evidence="2">Uncharacterized protein</fullName>
    </submittedName>
</protein>
<feature type="region of interest" description="Disordered" evidence="1">
    <location>
        <begin position="77"/>
        <end position="102"/>
    </location>
</feature>
<organism evidence="2 3">
    <name type="scientific">Magallana gigas</name>
    <name type="common">Pacific oyster</name>
    <name type="synonym">Crassostrea gigas</name>
    <dbReference type="NCBI Taxonomy" id="29159"/>
    <lineage>
        <taxon>Eukaryota</taxon>
        <taxon>Metazoa</taxon>
        <taxon>Spiralia</taxon>
        <taxon>Lophotrochozoa</taxon>
        <taxon>Mollusca</taxon>
        <taxon>Bivalvia</taxon>
        <taxon>Autobranchia</taxon>
        <taxon>Pteriomorphia</taxon>
        <taxon>Ostreida</taxon>
        <taxon>Ostreoidea</taxon>
        <taxon>Ostreidae</taxon>
        <taxon>Magallana</taxon>
    </lineage>
</organism>
<keyword evidence="3" id="KW-1185">Reference proteome</keyword>
<feature type="compositionally biased region" description="Polar residues" evidence="1">
    <location>
        <begin position="83"/>
        <end position="102"/>
    </location>
</feature>
<dbReference type="Proteomes" id="UP000005408">
    <property type="component" value="Unassembled WGS sequence"/>
</dbReference>
<dbReference type="EnsemblMetazoa" id="G13692.2">
    <property type="protein sequence ID" value="G13692.2:cds"/>
    <property type="gene ID" value="G13692"/>
</dbReference>
<evidence type="ECO:0000313" key="2">
    <source>
        <dbReference type="EnsemblMetazoa" id="G13692.2:cds"/>
    </source>
</evidence>
<dbReference type="AlphaFoldDB" id="A0A8W8IF90"/>
<sequence>MDNEQSTRTVNIKARGGSLVSGRDTVTIDQPHGMQLPEVTMSGDFSRQPTFNSVNIKSSGANVSLAEKTAVLINFRSPEEAQSRTTDNVLSTDQSSLPSPLNVTGGTSSGDTNLHFFVHEQGKYIQIGQCCVIVEMHVNDQTMERLKAQGTLEVVSQIDASLVTMRWIGNEVDEAELRTKIKVQLTSSLPEELLDLERTVLQDLVANQCDKCQQLVTFLMRKFRGYLSNIRLGCIQLTLFFSNREDFQRGRSSEALAKIQKFLDGLLLTDRVNERFRVTVLEEDDEVASLMDTTFFSRDLGNAAFDENLAGTDLYEEPGNLASGQSGEIMRQDLVMHRISLPSTIMTCSGKFSDVSYNVPVFREVLIPIKPSEGKELYTNKSHGGSGKQCLELSISSRSSEGSYLMVSHKVSFSVHTCFR</sequence>
<reference evidence="2" key="1">
    <citation type="submission" date="2022-08" db="UniProtKB">
        <authorList>
            <consortium name="EnsemblMetazoa"/>
        </authorList>
    </citation>
    <scope>IDENTIFICATION</scope>
    <source>
        <strain evidence="2">05x7-T-G4-1.051#20</strain>
    </source>
</reference>
<evidence type="ECO:0000256" key="1">
    <source>
        <dbReference type="SAM" id="MobiDB-lite"/>
    </source>
</evidence>
<accession>A0A8W8IF90</accession>
<name>A0A8W8IF90_MAGGI</name>